<name>A0A840F168_9ACTN</name>
<evidence type="ECO:0000313" key="2">
    <source>
        <dbReference type="Proteomes" id="UP000551501"/>
    </source>
</evidence>
<reference evidence="1 2" key="1">
    <citation type="submission" date="2020-08" db="EMBL/GenBank/DDBJ databases">
        <title>Sequencing the genomes of 1000 actinobacteria strains.</title>
        <authorList>
            <person name="Klenk H.-P."/>
        </authorList>
    </citation>
    <scope>NUCLEOTIDE SEQUENCE [LARGE SCALE GENOMIC DNA]</scope>
    <source>
        <strain evidence="1 2">DSM 45298</strain>
    </source>
</reference>
<comment type="caution">
    <text evidence="1">The sequence shown here is derived from an EMBL/GenBank/DDBJ whole genome shotgun (WGS) entry which is preliminary data.</text>
</comment>
<protein>
    <submittedName>
        <fullName evidence="1">Uncharacterized protein</fullName>
    </submittedName>
</protein>
<proteinExistence type="predicted"/>
<sequence length="46" mass="5243">MGHEHASTTGIYQFTSDQFRQSTLRSALDRTMKQALRSAENGKEKQ</sequence>
<evidence type="ECO:0000313" key="1">
    <source>
        <dbReference type="EMBL" id="MBB4136354.1"/>
    </source>
</evidence>
<dbReference type="AlphaFoldDB" id="A0A840F168"/>
<organism evidence="1 2">
    <name type="scientific">Gordonia humi</name>
    <dbReference type="NCBI Taxonomy" id="686429"/>
    <lineage>
        <taxon>Bacteria</taxon>
        <taxon>Bacillati</taxon>
        <taxon>Actinomycetota</taxon>
        <taxon>Actinomycetes</taxon>
        <taxon>Mycobacteriales</taxon>
        <taxon>Gordoniaceae</taxon>
        <taxon>Gordonia</taxon>
    </lineage>
</organism>
<dbReference type="Proteomes" id="UP000551501">
    <property type="component" value="Unassembled WGS sequence"/>
</dbReference>
<accession>A0A840F168</accession>
<gene>
    <name evidence="1" type="ORF">BKA16_002906</name>
</gene>
<dbReference type="EMBL" id="JACIFP010000001">
    <property type="protein sequence ID" value="MBB4136354.1"/>
    <property type="molecule type" value="Genomic_DNA"/>
</dbReference>
<keyword evidence="2" id="KW-1185">Reference proteome</keyword>